<dbReference type="InterPro" id="IPR000182">
    <property type="entry name" value="GNAT_dom"/>
</dbReference>
<dbReference type="GO" id="GO:0008999">
    <property type="term" value="F:protein-N-terminal-alanine acetyltransferase activity"/>
    <property type="evidence" value="ECO:0007669"/>
    <property type="project" value="TreeGrafter"/>
</dbReference>
<dbReference type="PANTHER" id="PTHR43792:SF9">
    <property type="entry name" value="RIBOSOMAL-PROTEIN-ALANINE ACETYLTRANSFERASE"/>
    <property type="match status" value="1"/>
</dbReference>
<sequence length="188" mass="22392">MHFLNSLKVITKNYRLKEIELSDLKYIHKGLSNPDITKYYDVHFCTLKETEEQMEWYNNLKKEGTGIWWGIYDNQNHHFCGAGGFNNLDKQHKKAEIGLWLLKEYWGKEILKEIMPKLFNYGFTQLNLNRIEGFVVSENSKCKSALKKINFKYEGTMREYEIKNGKKINVDIYSILKSEWAKQKTLYN</sequence>
<dbReference type="Proteomes" id="UP000184231">
    <property type="component" value="Unassembled WGS sequence"/>
</dbReference>
<dbReference type="Gene3D" id="3.40.630.30">
    <property type="match status" value="1"/>
</dbReference>
<keyword evidence="2" id="KW-0808">Transferase</keyword>
<dbReference type="OrthoDB" id="9811523at2"/>
<feature type="domain" description="N-acetyltransferase" evidence="1">
    <location>
        <begin position="15"/>
        <end position="152"/>
    </location>
</feature>
<organism evidence="2 3">
    <name type="scientific">Arenibacter nanhaiticus</name>
    <dbReference type="NCBI Taxonomy" id="558155"/>
    <lineage>
        <taxon>Bacteria</taxon>
        <taxon>Pseudomonadati</taxon>
        <taxon>Bacteroidota</taxon>
        <taxon>Flavobacteriia</taxon>
        <taxon>Flavobacteriales</taxon>
        <taxon>Flavobacteriaceae</taxon>
        <taxon>Arenibacter</taxon>
    </lineage>
</organism>
<dbReference type="SUPFAM" id="SSF55729">
    <property type="entry name" value="Acyl-CoA N-acyltransferases (Nat)"/>
    <property type="match status" value="1"/>
</dbReference>
<keyword evidence="3" id="KW-1185">Reference proteome</keyword>
<proteinExistence type="predicted"/>
<dbReference type="STRING" id="558155.SAMN04487911_13918"/>
<name>A0A1M6MAG9_9FLAO</name>
<dbReference type="AlphaFoldDB" id="A0A1M6MAG9"/>
<evidence type="ECO:0000313" key="3">
    <source>
        <dbReference type="Proteomes" id="UP000184231"/>
    </source>
</evidence>
<dbReference type="GO" id="GO:0005737">
    <property type="term" value="C:cytoplasm"/>
    <property type="evidence" value="ECO:0007669"/>
    <property type="project" value="TreeGrafter"/>
</dbReference>
<protein>
    <submittedName>
        <fullName evidence="2">Ribosomal-protein-alanine N-acetyltransferase</fullName>
    </submittedName>
</protein>
<gene>
    <name evidence="2" type="ORF">SAMN04487911_13918</name>
</gene>
<dbReference type="PANTHER" id="PTHR43792">
    <property type="entry name" value="GNAT FAMILY, PUTATIVE (AFU_ORTHOLOGUE AFUA_3G00765)-RELATED-RELATED"/>
    <property type="match status" value="1"/>
</dbReference>
<evidence type="ECO:0000313" key="2">
    <source>
        <dbReference type="EMBL" id="SHJ80465.1"/>
    </source>
</evidence>
<accession>A0A1M6MAG9</accession>
<dbReference type="EMBL" id="FQYX01000039">
    <property type="protein sequence ID" value="SHJ80465.1"/>
    <property type="molecule type" value="Genomic_DNA"/>
</dbReference>
<reference evidence="2 3" key="1">
    <citation type="submission" date="2016-11" db="EMBL/GenBank/DDBJ databases">
        <authorList>
            <person name="Jaros S."/>
            <person name="Januszkiewicz K."/>
            <person name="Wedrychowicz H."/>
        </authorList>
    </citation>
    <scope>NUCLEOTIDE SEQUENCE [LARGE SCALE GENOMIC DNA]</scope>
    <source>
        <strain evidence="2 3">CGMCC 1.8863</strain>
    </source>
</reference>
<evidence type="ECO:0000259" key="1">
    <source>
        <dbReference type="Pfam" id="PF13302"/>
    </source>
</evidence>
<dbReference type="InterPro" id="IPR051531">
    <property type="entry name" value="N-acetyltransferase"/>
</dbReference>
<dbReference type="Pfam" id="PF13302">
    <property type="entry name" value="Acetyltransf_3"/>
    <property type="match status" value="1"/>
</dbReference>
<dbReference type="InterPro" id="IPR016181">
    <property type="entry name" value="Acyl_CoA_acyltransferase"/>
</dbReference>